<dbReference type="HOGENOM" id="CLU_1243936_0_0_11"/>
<dbReference type="RefSeq" id="WP_013494197.1">
    <property type="nucleotide sequence ID" value="NC_014830.1"/>
</dbReference>
<name>E6SF71_INTC7</name>
<organism evidence="1 2">
    <name type="scientific">Intrasporangium calvum (strain ATCC 23552 / DSM 43043 / JCM 3097 / NBRC 12989 / NCIMB 10167 / NRRL B-3866 / 7 KIP)</name>
    <dbReference type="NCBI Taxonomy" id="710696"/>
    <lineage>
        <taxon>Bacteria</taxon>
        <taxon>Bacillati</taxon>
        <taxon>Actinomycetota</taxon>
        <taxon>Actinomycetes</taxon>
        <taxon>Micrococcales</taxon>
        <taxon>Intrasporangiaceae</taxon>
        <taxon>Intrasporangium</taxon>
    </lineage>
</organism>
<dbReference type="EMBL" id="CP002343">
    <property type="protein sequence ID" value="ADU49885.1"/>
    <property type="molecule type" value="Genomic_DNA"/>
</dbReference>
<proteinExistence type="predicted"/>
<gene>
    <name evidence="1" type="ordered locus">Intca_3405</name>
</gene>
<evidence type="ECO:0000313" key="1">
    <source>
        <dbReference type="EMBL" id="ADU49885.1"/>
    </source>
</evidence>
<evidence type="ECO:0000313" key="2">
    <source>
        <dbReference type="Proteomes" id="UP000008914"/>
    </source>
</evidence>
<keyword evidence="2" id="KW-1185">Reference proteome</keyword>
<sequence length="222" mass="23443">MSSATDGGFADVPGAEHLVERAAEVESQSRLLDKGQRQRWLSRADRLIASGEVEVHGPLGLGLHVPSAQVREFAQGYMVQYQLQGSAVVEPSTLTVFFDKEGALSGATQILLRDLGLSSAGRLTLWSDGALQRDIIVDELGAVEPYSAEGAAAKDEVITAQWSWSKFKDCLNRQGVSAWVVTAISISCGVVCAVSFGTLCAACVAAAGSVTATTIFYCARTS</sequence>
<dbReference type="KEGG" id="ica:Intca_3405"/>
<reference evidence="1 2" key="1">
    <citation type="journal article" date="2010" name="Stand. Genomic Sci.">
        <title>Complete genome sequence of Intrasporangium calvum type strain (7 KIP).</title>
        <authorList>
            <person name="Del Rio T.G."/>
            <person name="Chertkov O."/>
            <person name="Yasawong M."/>
            <person name="Lucas S."/>
            <person name="Deshpande S."/>
            <person name="Cheng J.F."/>
            <person name="Detter C."/>
            <person name="Tapia R."/>
            <person name="Han C."/>
            <person name="Goodwin L."/>
            <person name="Pitluck S."/>
            <person name="Liolios K."/>
            <person name="Ivanova N."/>
            <person name="Mavromatis K."/>
            <person name="Pati A."/>
            <person name="Chen A."/>
            <person name="Palaniappan K."/>
            <person name="Land M."/>
            <person name="Hauser L."/>
            <person name="Chang Y.J."/>
            <person name="Jeffries C.D."/>
            <person name="Rohde M."/>
            <person name="Pukall R."/>
            <person name="Sikorski J."/>
            <person name="Goker M."/>
            <person name="Woyke T."/>
            <person name="Bristow J."/>
            <person name="Eisen J.A."/>
            <person name="Markowitz V."/>
            <person name="Hugenholtz P."/>
            <person name="Kyrpides N.C."/>
            <person name="Klenk H.P."/>
            <person name="Lapidus A."/>
        </authorList>
    </citation>
    <scope>NUCLEOTIDE SEQUENCE [LARGE SCALE GENOMIC DNA]</scope>
    <source>
        <strain evidence="2">ATCC 23552 / DSM 43043 / JCM 3097 / NBRC 12989 / 7 KIP</strain>
    </source>
</reference>
<dbReference type="OrthoDB" id="4978880at2"/>
<dbReference type="AlphaFoldDB" id="E6SF71"/>
<protein>
    <submittedName>
        <fullName evidence="1">Uncharacterized protein</fullName>
    </submittedName>
</protein>
<accession>E6SF71</accession>
<dbReference type="Proteomes" id="UP000008914">
    <property type="component" value="Chromosome"/>
</dbReference>